<comment type="caution">
    <text evidence="2">The sequence shown here is derived from an EMBL/GenBank/DDBJ whole genome shotgun (WGS) entry which is preliminary data.</text>
</comment>
<proteinExistence type="predicted"/>
<dbReference type="Proteomes" id="UP000247409">
    <property type="component" value="Unassembled WGS sequence"/>
</dbReference>
<organism evidence="2 3">
    <name type="scientific">Gracilariopsis chorda</name>
    <dbReference type="NCBI Taxonomy" id="448386"/>
    <lineage>
        <taxon>Eukaryota</taxon>
        <taxon>Rhodophyta</taxon>
        <taxon>Florideophyceae</taxon>
        <taxon>Rhodymeniophycidae</taxon>
        <taxon>Gracilariales</taxon>
        <taxon>Gracilariaceae</taxon>
        <taxon>Gracilariopsis</taxon>
    </lineage>
</organism>
<sequence>MTSPMYLHRSVDSALSEEDLAELSIVHVTPAHSVVLDAPPSPTNSSPPHSHSTSSHYTTPPSVDLFNIPSAASSAHSEPDQPFTLASFFAGFKRAWKPSPTAAPENSQQQSPSSVSQLNQPSSPTNQSRHLQQPISLSSNHSASKCSTQPLFRAIDGDDAREFRQFLDDHVHEAPAPLLSLASYGRSDTYASDIWVIMHNTIRVELMDTFEIIAAIRANYLSLTLADVHNFRQWWRFFCLLWAEYIKYNSNVLHPIVHNICVVDGRSDVLKKRLAPLRASKEWLCLKMEEITSYVEEFESLPPARVLCLICKNVHSFAQNVSSYFRGCEKLLPPFIESYHGHQVKLSTECQLIDQLRKNNHFAELIASIIRWIGVSTAGSAGVGHKQQAKEREKWLASHLFWLERPKMWYFFQRYDASHRSLFKQFVTSVRTLDSE</sequence>
<dbReference type="AlphaFoldDB" id="A0A2V3ITE3"/>
<dbReference type="EMBL" id="NBIV01000061">
    <property type="protein sequence ID" value="PXF45391.1"/>
    <property type="molecule type" value="Genomic_DNA"/>
</dbReference>
<reference evidence="2 3" key="1">
    <citation type="journal article" date="2018" name="Mol. Biol. Evol.">
        <title>Analysis of the draft genome of the red seaweed Gracilariopsis chorda provides insights into genome size evolution in Rhodophyta.</title>
        <authorList>
            <person name="Lee J."/>
            <person name="Yang E.C."/>
            <person name="Graf L."/>
            <person name="Yang J.H."/>
            <person name="Qiu H."/>
            <person name="Zel Zion U."/>
            <person name="Chan C.X."/>
            <person name="Stephens T.G."/>
            <person name="Weber A.P.M."/>
            <person name="Boo G.H."/>
            <person name="Boo S.M."/>
            <person name="Kim K.M."/>
            <person name="Shin Y."/>
            <person name="Jung M."/>
            <person name="Lee S.J."/>
            <person name="Yim H.S."/>
            <person name="Lee J.H."/>
            <person name="Bhattacharya D."/>
            <person name="Yoon H.S."/>
        </authorList>
    </citation>
    <scope>NUCLEOTIDE SEQUENCE [LARGE SCALE GENOMIC DNA]</scope>
    <source>
        <strain evidence="2 3">SKKU-2015</strain>
        <tissue evidence="2">Whole body</tissue>
    </source>
</reference>
<feature type="compositionally biased region" description="Polar residues" evidence="1">
    <location>
        <begin position="125"/>
        <end position="144"/>
    </location>
</feature>
<feature type="compositionally biased region" description="Low complexity" evidence="1">
    <location>
        <begin position="107"/>
        <end position="124"/>
    </location>
</feature>
<feature type="region of interest" description="Disordered" evidence="1">
    <location>
        <begin position="34"/>
        <end position="63"/>
    </location>
</feature>
<evidence type="ECO:0000313" key="2">
    <source>
        <dbReference type="EMBL" id="PXF45391.1"/>
    </source>
</evidence>
<evidence type="ECO:0000256" key="1">
    <source>
        <dbReference type="SAM" id="MobiDB-lite"/>
    </source>
</evidence>
<feature type="region of interest" description="Disordered" evidence="1">
    <location>
        <begin position="98"/>
        <end position="144"/>
    </location>
</feature>
<dbReference type="OrthoDB" id="5501at2759"/>
<keyword evidence="3" id="KW-1185">Reference proteome</keyword>
<accession>A0A2V3ITE3</accession>
<feature type="compositionally biased region" description="Low complexity" evidence="1">
    <location>
        <begin position="43"/>
        <end position="62"/>
    </location>
</feature>
<protein>
    <submittedName>
        <fullName evidence="2">Uncharacterized protein</fullName>
    </submittedName>
</protein>
<name>A0A2V3ITE3_9FLOR</name>
<gene>
    <name evidence="2" type="ORF">BWQ96_04806</name>
</gene>
<evidence type="ECO:0000313" key="3">
    <source>
        <dbReference type="Proteomes" id="UP000247409"/>
    </source>
</evidence>